<evidence type="ECO:0000313" key="8">
    <source>
        <dbReference type="Proteomes" id="UP000297475"/>
    </source>
</evidence>
<reference evidence="7 8" key="1">
    <citation type="submission" date="2019-04" db="EMBL/GenBank/DDBJ databases">
        <title>Natronospirillum operosus gen. nov., sp. nov., a haloalkaliphilic satellite isolated from decaying biomass of laboratory culture of cyanobacterium Geitlerinema sp. and proposal of Natronospirillaceae fam. nov. and Saccharospirillaceae fam. nov.</title>
        <authorList>
            <person name="Kevbrin V."/>
            <person name="Boltyanskaya Y."/>
            <person name="Koziaeva V."/>
            <person name="Grouzdev D.S."/>
            <person name="Park M."/>
            <person name="Cho J."/>
        </authorList>
    </citation>
    <scope>NUCLEOTIDE SEQUENCE [LARGE SCALE GENOMIC DNA]</scope>
    <source>
        <strain evidence="7 8">G-116</strain>
    </source>
</reference>
<keyword evidence="2 6" id="KW-0812">Transmembrane</keyword>
<evidence type="ECO:0000256" key="6">
    <source>
        <dbReference type="SAM" id="Phobius"/>
    </source>
</evidence>
<keyword evidence="4 6" id="KW-0472">Membrane</keyword>
<name>A0A4Z0W677_9GAMM</name>
<evidence type="ECO:0000256" key="3">
    <source>
        <dbReference type="ARBA" id="ARBA00022989"/>
    </source>
</evidence>
<dbReference type="RefSeq" id="WP_135484849.1">
    <property type="nucleotide sequence ID" value="NZ_SRMF01000014.1"/>
</dbReference>
<dbReference type="PANTHER" id="PTHR30386:SF26">
    <property type="entry name" value="TRANSPORT PROTEIN COMB"/>
    <property type="match status" value="1"/>
</dbReference>
<sequence length="451" mass="51281">MQYSFREVHTLNLLHDNEEYSRRFNIPIDLKLMTLIILLVVGTAITCGIIFKVDKIVPAEGVLETRARLFEVRAVESGRVSEVLVTEGQEVVEGQPLVRFDSHLVALEIERLRQEKQTLRRSIWTRYYELEPVANGHLMEHFSTQLAALDDSVSALGYQTYLRRQLEDVLATLEQSQQVLQANVDTSEERLLIATATRDMEADEVARLGRLVERGAESTASLESARKRLQELEGNVVSLRGSIRSDQAELARLAVEMEQRRNDFRVERLQQIQDDLDQYRQAELNLARQQRILSEMEVVAPFAGRVDNVEVRGPGEALSEGDALVHLRPAFNEDDLQIEIEIPSNYAVWVEPGMEFRASSLGNNPDDHGYIHGRVGFVSSSSEDTEDGQRRYRMRGEITEINLTGRSVPPEVFLRPGLQLSVEIKSGERRLISYLFDPFTKHLRTALSEPS</sequence>
<keyword evidence="5" id="KW-0175">Coiled coil</keyword>
<feature type="coiled-coil region" evidence="5">
    <location>
        <begin position="269"/>
        <end position="299"/>
    </location>
</feature>
<organism evidence="7 8">
    <name type="scientific">Natronospirillum operosum</name>
    <dbReference type="NCBI Taxonomy" id="2759953"/>
    <lineage>
        <taxon>Bacteria</taxon>
        <taxon>Pseudomonadati</taxon>
        <taxon>Pseudomonadota</taxon>
        <taxon>Gammaproteobacteria</taxon>
        <taxon>Oceanospirillales</taxon>
        <taxon>Natronospirillaceae</taxon>
        <taxon>Natronospirillum</taxon>
    </lineage>
</organism>
<comment type="subcellular location">
    <subcellularLocation>
        <location evidence="1">Membrane</location>
        <topology evidence="1">Single-pass membrane protein</topology>
    </subcellularLocation>
</comment>
<keyword evidence="8" id="KW-1185">Reference proteome</keyword>
<dbReference type="OrthoDB" id="9775513at2"/>
<evidence type="ECO:0000256" key="1">
    <source>
        <dbReference type="ARBA" id="ARBA00004167"/>
    </source>
</evidence>
<evidence type="ECO:0000256" key="5">
    <source>
        <dbReference type="SAM" id="Coils"/>
    </source>
</evidence>
<comment type="caution">
    <text evidence="7">The sequence shown here is derived from an EMBL/GenBank/DDBJ whole genome shotgun (WGS) entry which is preliminary data.</text>
</comment>
<dbReference type="PANTHER" id="PTHR30386">
    <property type="entry name" value="MEMBRANE FUSION SUBUNIT OF EMRAB-TOLC MULTIDRUG EFFLUX PUMP"/>
    <property type="match status" value="1"/>
</dbReference>
<dbReference type="EMBL" id="SRMF01000014">
    <property type="protein sequence ID" value="TGG90291.1"/>
    <property type="molecule type" value="Genomic_DNA"/>
</dbReference>
<feature type="transmembrane region" description="Helical" evidence="6">
    <location>
        <begin position="32"/>
        <end position="51"/>
    </location>
</feature>
<evidence type="ECO:0000256" key="4">
    <source>
        <dbReference type="ARBA" id="ARBA00023136"/>
    </source>
</evidence>
<dbReference type="Gene3D" id="2.40.50.100">
    <property type="match status" value="1"/>
</dbReference>
<dbReference type="AlphaFoldDB" id="A0A4Z0W677"/>
<dbReference type="Proteomes" id="UP000297475">
    <property type="component" value="Unassembled WGS sequence"/>
</dbReference>
<protein>
    <submittedName>
        <fullName evidence="7">HlyD family efflux transporter periplasmic adaptor subunit</fullName>
    </submittedName>
</protein>
<dbReference type="PRINTS" id="PR01490">
    <property type="entry name" value="RTXTOXIND"/>
</dbReference>
<keyword evidence="3 6" id="KW-1133">Transmembrane helix</keyword>
<accession>A0A4Z0W677</accession>
<dbReference type="GO" id="GO:0016020">
    <property type="term" value="C:membrane"/>
    <property type="evidence" value="ECO:0007669"/>
    <property type="project" value="UniProtKB-SubCell"/>
</dbReference>
<proteinExistence type="predicted"/>
<evidence type="ECO:0000313" key="7">
    <source>
        <dbReference type="EMBL" id="TGG90291.1"/>
    </source>
</evidence>
<evidence type="ECO:0000256" key="2">
    <source>
        <dbReference type="ARBA" id="ARBA00022692"/>
    </source>
</evidence>
<dbReference type="InterPro" id="IPR050739">
    <property type="entry name" value="MFP"/>
</dbReference>
<feature type="coiled-coil region" evidence="5">
    <location>
        <begin position="163"/>
        <end position="190"/>
    </location>
</feature>
<gene>
    <name evidence="7" type="ORF">E4656_18685</name>
</gene>